<feature type="region of interest" description="N-terminal hotdog fold" evidence="8">
    <location>
        <begin position="1211"/>
        <end position="1339"/>
    </location>
</feature>
<dbReference type="InterPro" id="IPR016039">
    <property type="entry name" value="Thiolase-like"/>
</dbReference>
<keyword evidence="7" id="KW-0012">Acyltransferase</keyword>
<dbReference type="Pfam" id="PF02801">
    <property type="entry name" value="Ketoacyl-synt_C"/>
    <property type="match status" value="1"/>
</dbReference>
<dbReference type="PROSITE" id="PS52004">
    <property type="entry name" value="KS3_2"/>
    <property type="match status" value="1"/>
</dbReference>
<dbReference type="InterPro" id="IPR006162">
    <property type="entry name" value="Ppantetheine_attach_site"/>
</dbReference>
<dbReference type="InterPro" id="IPR016035">
    <property type="entry name" value="Acyl_Trfase/lysoPLipase"/>
</dbReference>
<reference evidence="13 14" key="1">
    <citation type="submission" date="2019-04" db="EMBL/GenBank/DDBJ databases">
        <title>Aspergillus burnettii sp. nov., novel species from soil in southeast Queensland.</title>
        <authorList>
            <person name="Gilchrist C.L.M."/>
            <person name="Pitt J.I."/>
            <person name="Lange L."/>
            <person name="Lacey H.J."/>
            <person name="Vuong D."/>
            <person name="Midgley D.J."/>
            <person name="Greenfield P."/>
            <person name="Bradbury M."/>
            <person name="Lacey E."/>
            <person name="Busk P.K."/>
            <person name="Pilgaard B."/>
            <person name="Chooi Y.H."/>
            <person name="Piggott A.M."/>
        </authorList>
    </citation>
    <scope>NUCLEOTIDE SEQUENCE [LARGE SCALE GENOMIC DNA]</scope>
    <source>
        <strain evidence="13 14">FRR 5400</strain>
    </source>
</reference>
<dbReference type="InterPro" id="IPR036291">
    <property type="entry name" value="NAD(P)-bd_dom_sf"/>
</dbReference>
<keyword evidence="14" id="KW-1185">Reference proteome</keyword>
<dbReference type="CDD" id="cd02440">
    <property type="entry name" value="AdoMet_MTases"/>
    <property type="match status" value="1"/>
</dbReference>
<evidence type="ECO:0000256" key="2">
    <source>
        <dbReference type="ARBA" id="ARBA00022450"/>
    </source>
</evidence>
<dbReference type="Pfam" id="PF08242">
    <property type="entry name" value="Methyltransf_12"/>
    <property type="match status" value="1"/>
</dbReference>
<evidence type="ECO:0000256" key="9">
    <source>
        <dbReference type="SAM" id="MobiDB-lite"/>
    </source>
</evidence>
<dbReference type="InterPro" id="IPR029063">
    <property type="entry name" value="SAM-dependent_MTases_sf"/>
</dbReference>
<dbReference type="InterPro" id="IPR014043">
    <property type="entry name" value="Acyl_transferase_dom"/>
</dbReference>
<dbReference type="Pfam" id="PF16073">
    <property type="entry name" value="SAT"/>
    <property type="match status" value="1"/>
</dbReference>
<feature type="region of interest" description="Disordered" evidence="9">
    <location>
        <begin position="1537"/>
        <end position="1561"/>
    </location>
</feature>
<dbReference type="InterPro" id="IPR020806">
    <property type="entry name" value="PKS_PP-bd"/>
</dbReference>
<dbReference type="InterPro" id="IPR001227">
    <property type="entry name" value="Ac_transferase_dom_sf"/>
</dbReference>
<evidence type="ECO:0000256" key="5">
    <source>
        <dbReference type="ARBA" id="ARBA00022857"/>
    </source>
</evidence>
<dbReference type="SUPFAM" id="SSF53335">
    <property type="entry name" value="S-adenosyl-L-methionine-dependent methyltransferases"/>
    <property type="match status" value="1"/>
</dbReference>
<keyword evidence="6" id="KW-0511">Multifunctional enzyme</keyword>
<dbReference type="SMART" id="SM00825">
    <property type="entry name" value="PKS_KS"/>
    <property type="match status" value="1"/>
</dbReference>
<evidence type="ECO:0000256" key="1">
    <source>
        <dbReference type="ARBA" id="ARBA00005179"/>
    </source>
</evidence>
<feature type="compositionally biased region" description="Low complexity" evidence="9">
    <location>
        <begin position="1667"/>
        <end position="1678"/>
    </location>
</feature>
<dbReference type="InterPro" id="IPR013217">
    <property type="entry name" value="Methyltransf_12"/>
</dbReference>
<proteinExistence type="predicted"/>
<feature type="active site" description="Proton donor; for dehydratase activity" evidence="8">
    <location>
        <position position="1423"/>
    </location>
</feature>
<dbReference type="InterPro" id="IPR014030">
    <property type="entry name" value="Ketoacyl_synth_N"/>
</dbReference>
<dbReference type="InterPro" id="IPR009081">
    <property type="entry name" value="PP-bd_ACP"/>
</dbReference>
<organism evidence="13 14">
    <name type="scientific">Petromyces alliaceus</name>
    <name type="common">Aspergillus alliaceus</name>
    <dbReference type="NCBI Taxonomy" id="209559"/>
    <lineage>
        <taxon>Eukaryota</taxon>
        <taxon>Fungi</taxon>
        <taxon>Dikarya</taxon>
        <taxon>Ascomycota</taxon>
        <taxon>Pezizomycotina</taxon>
        <taxon>Eurotiomycetes</taxon>
        <taxon>Eurotiomycetidae</taxon>
        <taxon>Eurotiales</taxon>
        <taxon>Aspergillaceae</taxon>
        <taxon>Aspergillus</taxon>
        <taxon>Aspergillus subgen. Circumdati</taxon>
    </lineage>
</organism>
<evidence type="ECO:0000259" key="11">
    <source>
        <dbReference type="PROSITE" id="PS52004"/>
    </source>
</evidence>
<feature type="active site" description="Proton acceptor; for dehydratase activity" evidence="8">
    <location>
        <position position="1242"/>
    </location>
</feature>
<dbReference type="GO" id="GO:0031177">
    <property type="term" value="F:phosphopantetheine binding"/>
    <property type="evidence" value="ECO:0007669"/>
    <property type="project" value="InterPro"/>
</dbReference>
<dbReference type="InterPro" id="IPR036736">
    <property type="entry name" value="ACP-like_sf"/>
</dbReference>
<feature type="region of interest" description="Disordered" evidence="9">
    <location>
        <begin position="1640"/>
        <end position="1681"/>
    </location>
</feature>
<keyword evidence="4" id="KW-0808">Transferase</keyword>
<dbReference type="SUPFAM" id="SSF53901">
    <property type="entry name" value="Thiolase-like"/>
    <property type="match status" value="1"/>
</dbReference>
<evidence type="ECO:0000256" key="8">
    <source>
        <dbReference type="PROSITE-ProRule" id="PRU01363"/>
    </source>
</evidence>
<dbReference type="InterPro" id="IPR020841">
    <property type="entry name" value="PKS_Beta-ketoAc_synthase_dom"/>
</dbReference>
<dbReference type="InterPro" id="IPR050444">
    <property type="entry name" value="Polyketide_Synthase"/>
</dbReference>
<keyword evidence="5" id="KW-0521">NADP</keyword>
<dbReference type="PANTHER" id="PTHR45681">
    <property type="entry name" value="POLYKETIDE SYNTHASE 44-RELATED"/>
    <property type="match status" value="1"/>
</dbReference>
<dbReference type="SMART" id="SM00827">
    <property type="entry name" value="PKS_AT"/>
    <property type="match status" value="1"/>
</dbReference>
<evidence type="ECO:0000259" key="12">
    <source>
        <dbReference type="PROSITE" id="PS52019"/>
    </source>
</evidence>
<dbReference type="CDD" id="cd00833">
    <property type="entry name" value="PKS"/>
    <property type="match status" value="1"/>
</dbReference>
<name>A0A8H6ADE3_PETAA</name>
<comment type="caution">
    <text evidence="13">The sequence shown here is derived from an EMBL/GenBank/DDBJ whole genome shotgun (WGS) entry which is preliminary data.</text>
</comment>
<evidence type="ECO:0000313" key="14">
    <source>
        <dbReference type="Proteomes" id="UP000541154"/>
    </source>
</evidence>
<dbReference type="PROSITE" id="PS52019">
    <property type="entry name" value="PKS_MFAS_DH"/>
    <property type="match status" value="1"/>
</dbReference>
<dbReference type="Gene3D" id="3.40.366.10">
    <property type="entry name" value="Malonyl-Coenzyme A Acyl Carrier Protein, domain 2"/>
    <property type="match status" value="2"/>
</dbReference>
<evidence type="ECO:0000313" key="13">
    <source>
        <dbReference type="EMBL" id="KAF5865107.1"/>
    </source>
</evidence>
<dbReference type="InterPro" id="IPR032088">
    <property type="entry name" value="SAT"/>
</dbReference>
<comment type="pathway">
    <text evidence="1">Secondary metabolite biosynthesis.</text>
</comment>
<feature type="domain" description="PKS/mFAS DH" evidence="12">
    <location>
        <begin position="1211"/>
        <end position="1515"/>
    </location>
</feature>
<dbReference type="PANTHER" id="PTHR45681:SF6">
    <property type="entry name" value="POLYKETIDE SYNTHASE 37"/>
    <property type="match status" value="1"/>
</dbReference>
<dbReference type="SUPFAM" id="SSF47336">
    <property type="entry name" value="ACP-like"/>
    <property type="match status" value="1"/>
</dbReference>
<accession>A0A8H6ADE3</accession>
<dbReference type="Gene3D" id="3.40.47.10">
    <property type="match status" value="1"/>
</dbReference>
<gene>
    <name evidence="13" type="ORF">ETB97_005348</name>
</gene>
<evidence type="ECO:0008006" key="15">
    <source>
        <dbReference type="Google" id="ProtNLM"/>
    </source>
</evidence>
<keyword evidence="3" id="KW-0597">Phosphoprotein</keyword>
<dbReference type="InterPro" id="IPR049900">
    <property type="entry name" value="PKS_mFAS_DH"/>
</dbReference>
<dbReference type="InterPro" id="IPR016036">
    <property type="entry name" value="Malonyl_transacylase_ACP-bd"/>
</dbReference>
<dbReference type="GO" id="GO:0044550">
    <property type="term" value="P:secondary metabolite biosynthetic process"/>
    <property type="evidence" value="ECO:0007669"/>
    <property type="project" value="UniProtKB-ARBA"/>
</dbReference>
<evidence type="ECO:0000256" key="3">
    <source>
        <dbReference type="ARBA" id="ARBA00022553"/>
    </source>
</evidence>
<dbReference type="SUPFAM" id="SSF55048">
    <property type="entry name" value="Probable ACP-binding domain of malonyl-CoA ACP transacylase"/>
    <property type="match status" value="1"/>
</dbReference>
<dbReference type="SUPFAM" id="SSF52151">
    <property type="entry name" value="FabD/lysophospholipase-like"/>
    <property type="match status" value="1"/>
</dbReference>
<evidence type="ECO:0000259" key="10">
    <source>
        <dbReference type="PROSITE" id="PS50075"/>
    </source>
</evidence>
<dbReference type="InterPro" id="IPR013120">
    <property type="entry name" value="FAR_NAD-bd"/>
</dbReference>
<feature type="region of interest" description="C-terminal hotdog fold" evidence="8">
    <location>
        <begin position="1367"/>
        <end position="1515"/>
    </location>
</feature>
<dbReference type="InterPro" id="IPR042104">
    <property type="entry name" value="PKS_dehydratase_sf"/>
</dbReference>
<keyword evidence="2" id="KW-0596">Phosphopantetheine</keyword>
<dbReference type="SMART" id="SM00823">
    <property type="entry name" value="PKS_PP"/>
    <property type="match status" value="1"/>
</dbReference>
<evidence type="ECO:0000256" key="6">
    <source>
        <dbReference type="ARBA" id="ARBA00023268"/>
    </source>
</evidence>
<dbReference type="Pfam" id="PF00109">
    <property type="entry name" value="ketoacyl-synt"/>
    <property type="match status" value="1"/>
</dbReference>
<dbReference type="Pfam" id="PF07993">
    <property type="entry name" value="NAD_binding_4"/>
    <property type="match status" value="1"/>
</dbReference>
<dbReference type="EMBL" id="SPNV01000024">
    <property type="protein sequence ID" value="KAF5865107.1"/>
    <property type="molecule type" value="Genomic_DNA"/>
</dbReference>
<dbReference type="Pfam" id="PF00550">
    <property type="entry name" value="PP-binding"/>
    <property type="match status" value="1"/>
</dbReference>
<dbReference type="GO" id="GO:0016746">
    <property type="term" value="F:acyltransferase activity"/>
    <property type="evidence" value="ECO:0007669"/>
    <property type="project" value="UniProtKB-KW"/>
</dbReference>
<dbReference type="Gene3D" id="3.30.70.3290">
    <property type="match status" value="1"/>
</dbReference>
<dbReference type="InterPro" id="IPR014031">
    <property type="entry name" value="Ketoacyl_synth_C"/>
</dbReference>
<dbReference type="Gene3D" id="3.10.129.110">
    <property type="entry name" value="Polyketide synthase dehydratase"/>
    <property type="match status" value="1"/>
</dbReference>
<feature type="domain" description="Ketosynthase family 3 (KS3)" evidence="11">
    <location>
        <begin position="385"/>
        <end position="801"/>
    </location>
</feature>
<evidence type="ECO:0000256" key="4">
    <source>
        <dbReference type="ARBA" id="ARBA00022679"/>
    </source>
</evidence>
<dbReference type="SUPFAM" id="SSF51735">
    <property type="entry name" value="NAD(P)-binding Rossmann-fold domains"/>
    <property type="match status" value="1"/>
</dbReference>
<feature type="domain" description="Carrier" evidence="10">
    <location>
        <begin position="1563"/>
        <end position="1637"/>
    </location>
</feature>
<evidence type="ECO:0000256" key="7">
    <source>
        <dbReference type="ARBA" id="ARBA00023315"/>
    </source>
</evidence>
<dbReference type="PROSITE" id="PS50075">
    <property type="entry name" value="CARRIER"/>
    <property type="match status" value="1"/>
</dbReference>
<dbReference type="InterPro" id="IPR041068">
    <property type="entry name" value="HTH_51"/>
</dbReference>
<dbReference type="PROSITE" id="PS00012">
    <property type="entry name" value="PHOSPHOPANTETHEINE"/>
    <property type="match status" value="1"/>
</dbReference>
<dbReference type="Gene3D" id="3.40.50.720">
    <property type="entry name" value="NAD(P)-binding Rossmann-like Domain"/>
    <property type="match status" value="1"/>
</dbReference>
<dbReference type="Proteomes" id="UP000541154">
    <property type="component" value="Unassembled WGS sequence"/>
</dbReference>
<dbReference type="Gene3D" id="1.10.1200.10">
    <property type="entry name" value="ACP-like"/>
    <property type="match status" value="1"/>
</dbReference>
<dbReference type="Pfam" id="PF18558">
    <property type="entry name" value="HTH_51"/>
    <property type="match status" value="1"/>
</dbReference>
<protein>
    <recommendedName>
        <fullName evidence="15">Polyketide synthase</fullName>
    </recommendedName>
</protein>
<sequence>MTSKLQPPPGGKSVLVFGCQCLSFDADDFCRLRAMVLDTPEHAWVQNVLSELPVYYRTAASKYIQKLNKVPGTQQLRDVNEWFRTGEVPSDSFPLPYIQLAPLLMIIHFTEYWQYMHLVHSKCQVADNQSSTRGSIVEIVGFCIGFLSAAVVSAADSQERLREYAAVAIRLATLLGAIGDAQEKEEEYTSLAVVWKTTDSEEELPLILETFPGSYTTVRFDTNRITIMTPRRTVTELEQALQSAGFSTTQVDFNGRYHWSGHDDTLEALIQMCSTDPALQLPDASHLVHPIRANMAMDSAPQGALHELILRSILAEQCQWLHTFSEVYDANLENTDTLIIEFGPERCIPPTFMRKLRGRVVHFADLDLNPLCRISLLHDTPKSYNNDIAVVGMACRVAGADDLEEFWQLLCSGQSQHQEMPPERYRHYETPWRPNAIRPWLGNFVRDIDAFDHKFFKKVPREVMSQDPQQRLLLQVAYQALEQSGYFHRSNITRNIGCYIASCTVDYEHNVNCHHASAYAATGLLRSFMAGKLSHYFGWRGPAFCVDSACSGSAVALHQACQAIIRGECSAALVGGANAIMSPLAYDNLAGASFVSPTGPCKPFDASADGYCRGEGFAAIFIKRMSDALADGDMILGTIASTAVEQNNNNTPIVVPDAASLAGLFRKVTKMAHLHPRDISVVEAHGTGTQAGDPAEYSSVRQVFGDPQRTEPLSLGSVKGLVGHTEGVSGLIALVKVLLMINEGMIPPQPNFHTLNPHIKTFPNDHLEIPIALEQWKTKFRAALINNYGASGSNASMVITEAPGSLGNNMQCSIHLSSLALPLRLCASDEGRLRDYAERLRGFLRRRVISATHAASLANLSFNICRQYNPTLNSQLAFKCRSPGDLDSKLAAIIDGDASGYDSIYPGIFEVNPIADPVQLQIQLFALQYSWALSLIDTVTLIIRRAAIIRDRWGSDRGSMIAVEGRREEIQGLIEDAYRSGPANIDPATIACFNGPSNFTLAGTTAAIDAVQGCLKLNTYASMKAKRLPVANAFHSALVDPLIPALEGVMHGLSVKQPDIHHERATEQLWTSTPSHKIAAEHLRQPVYFHHAVQRLADKYSACVWLEAGSNSTITSMVSRIFKPSAGHHFQAVNVTSEDGIQNLTDVTINLWKAGVSVAFWGHHPGQTREYAPIFLPPYQFEKTRHWMENKQLPTSTLTLNSTGFNNSDTFCFLGYQDRQQRVAKFSINTSHPKYQESIAGHVVSHTAPIAPASFMLDYVVEALRSLPEGRGKVPQVQNVISDAPLCLDTSRDLWIELYAQDEQKQIWDLKYLSENRQKGSRSRILHCSARFIMFAPDDAQMQSEFARYSRLVSHHHCKDLLNDPDVDDIIQGRNVYRTFAEIVDYSELYRGVQKLVGKNSESVGKVAKRYTGETWTDTYLCDSFSQIGGFWVNCMTERDPSDIYLASGMDRWMRNPIYADSAKSRPETWDVLAKHERGNDCYTSDIFVFDPTSGQLVEFFLGMQYARVKKATFAKILSKFVLEYAPPQLEDTGLKATKSSSAVAGSKDAGTKPQKSRTNSRISLSGRIKAVVADFCALDPNMITEDGNMADAGVDSLMAMELARELEEAFQCTLPAAQLMEADTFQDLVKCVKTAVGERENDEHNNSDSLEEASFQDSIPHRDADTATSGSATSVSSNTPDLQLSPRIVLEAFGETKALTDQFLSDNQCSGRVHIFAPLQIQLCIALTLEAFEELGSSLRTASAGQRLDRITFDPQHQELVNYLYNRLEEARLVDLDGTRVIRTAVLAPIQSSTSILEQIERSFPEYAGASKLAYFTGSKLASVLRGEQDGLQLIFGTKEGQELVSWMYGNEPHNVVGYMQMLDFIQRLVQKLTTEGVDRGPLKILEMGAGTGGGTKWFLPVLSKLDIPVIYTFTDISPAFLAQARRRFKEYSFVQYRVHDIEKHPADDLVGTQHIIIASNAVHATSNLRNSSRNMRQALRPDGVVMMLEMTQPAFAIDIVFGLFRGWWVFNDGRNHAITNEQRWEEDLHSAGYGHVDWSDGHSPEVSVQRVIFATASGMQGQRLPLGSSIEEVPVGMKVDSTTRKVVTDNYIRAGIDRFSAPDASTCDSKTDQLVVLITGATGSLGSHIVAHLAEQQSVKAIYCLNRRIPNEAPVQRQTLAFQKRGICMTTRAMDKIKVFEAITSKANLGLSSEHYNTLKATVTHIIHNAWPMNGSSRLSSFEPQFQVMRNLVTLAREVASARSVEWVLRFQFISSIATVGHYPFITGQSAVPEEPTSIECVLPSGYAEAKFVCERILEQTLQQYPDRFHAMVIRPGQISGSSSSGYWNTSEHFPSMVKSAQTLKVLPDFKGDLSWTPVDAVAASVVEILLQSNIPYPVYHLDNPVRQPWQDMIPILASNLDIPATNIVPFSEWIRRVRSFPGSREDNPASVMVDWLENNFERMSCGGLLLEPTKARQHSSTLARVGPVKEEITRRRCFKNALSTSAIEETCNQQLAKEIELGLPHLQITNSVVNVMDTHSFPNPTGEEVNDDLLNTDFIVLNQFATAEGPEDEEEDDDIEWAQPRPLISISEALDGLYNLRLCEEYRVQEIETLCNFFPQRALIQEKAEIQLQRAIRRSFS</sequence>
<dbReference type="Gene3D" id="3.40.50.150">
    <property type="entry name" value="Vaccinia Virus protein VP39"/>
    <property type="match status" value="1"/>
</dbReference>